<evidence type="ECO:0008006" key="3">
    <source>
        <dbReference type="Google" id="ProtNLM"/>
    </source>
</evidence>
<feature type="non-terminal residue" evidence="1">
    <location>
        <position position="116"/>
    </location>
</feature>
<name>A0ABN8IB23_9NEOP</name>
<keyword evidence="2" id="KW-1185">Reference proteome</keyword>
<proteinExistence type="predicted"/>
<reference evidence="1" key="1">
    <citation type="submission" date="2022-03" db="EMBL/GenBank/DDBJ databases">
        <authorList>
            <person name="Martin H S."/>
        </authorList>
    </citation>
    <scope>NUCLEOTIDE SEQUENCE</scope>
</reference>
<sequence>MLVVLSVVLATYGRPPAKIRARRVIRTRAGFRKSANGASSALQKRHDTISRVISPNIVERDCPVSKRRGLAEAPWRRLNHAATTTGGRVERISPQTRSYYLNRGRLANSLKRFAYK</sequence>
<accession>A0ABN8IB23</accession>
<evidence type="ECO:0000313" key="1">
    <source>
        <dbReference type="EMBL" id="CAH2052577.1"/>
    </source>
</evidence>
<gene>
    <name evidence="1" type="ORF">IPOD504_LOCUS8288</name>
</gene>
<evidence type="ECO:0000313" key="2">
    <source>
        <dbReference type="Proteomes" id="UP000837857"/>
    </source>
</evidence>
<dbReference type="Proteomes" id="UP000837857">
    <property type="component" value="Chromosome 20"/>
</dbReference>
<protein>
    <recommendedName>
        <fullName evidence="3">Secreted protein</fullName>
    </recommendedName>
</protein>
<organism evidence="1 2">
    <name type="scientific">Iphiclides podalirius</name>
    <name type="common">scarce swallowtail</name>
    <dbReference type="NCBI Taxonomy" id="110791"/>
    <lineage>
        <taxon>Eukaryota</taxon>
        <taxon>Metazoa</taxon>
        <taxon>Ecdysozoa</taxon>
        <taxon>Arthropoda</taxon>
        <taxon>Hexapoda</taxon>
        <taxon>Insecta</taxon>
        <taxon>Pterygota</taxon>
        <taxon>Neoptera</taxon>
        <taxon>Endopterygota</taxon>
        <taxon>Lepidoptera</taxon>
        <taxon>Glossata</taxon>
        <taxon>Ditrysia</taxon>
        <taxon>Papilionoidea</taxon>
        <taxon>Papilionidae</taxon>
        <taxon>Papilioninae</taxon>
        <taxon>Iphiclides</taxon>
    </lineage>
</organism>
<dbReference type="EMBL" id="OW152832">
    <property type="protein sequence ID" value="CAH2052577.1"/>
    <property type="molecule type" value="Genomic_DNA"/>
</dbReference>